<protein>
    <recommendedName>
        <fullName evidence="2">Tc1-like transposase DDE domain-containing protein</fullName>
    </recommendedName>
</protein>
<name>A0A2A4IZ33_HELVI</name>
<comment type="caution">
    <text evidence="1">The sequence shown here is derived from an EMBL/GenBank/DDBJ whole genome shotgun (WGS) entry which is preliminary data.</text>
</comment>
<reference evidence="1" key="1">
    <citation type="submission" date="2017-09" db="EMBL/GenBank/DDBJ databases">
        <title>Contemporary evolution of a Lepidopteran species, Heliothis virescens, in response to modern agricultural practices.</title>
        <authorList>
            <person name="Fritz M.L."/>
            <person name="Deyonke A.M."/>
            <person name="Papanicolaou A."/>
            <person name="Micinski S."/>
            <person name="Westbrook J."/>
            <person name="Gould F."/>
        </authorList>
    </citation>
    <scope>NUCLEOTIDE SEQUENCE [LARGE SCALE GENOMIC DNA]</scope>
    <source>
        <strain evidence="1">HvINT-</strain>
        <tissue evidence="1">Whole body</tissue>
    </source>
</reference>
<accession>A0A2A4IZ33</accession>
<evidence type="ECO:0008006" key="2">
    <source>
        <dbReference type="Google" id="ProtNLM"/>
    </source>
</evidence>
<dbReference type="EMBL" id="NWSH01004810">
    <property type="protein sequence ID" value="PCG64678.1"/>
    <property type="molecule type" value="Genomic_DNA"/>
</dbReference>
<gene>
    <name evidence="1" type="ORF">B5V51_10313</name>
</gene>
<dbReference type="AlphaFoldDB" id="A0A2A4IZ33"/>
<evidence type="ECO:0000313" key="1">
    <source>
        <dbReference type="EMBL" id="PCG64678.1"/>
    </source>
</evidence>
<proteinExistence type="predicted"/>
<organism evidence="1">
    <name type="scientific">Heliothis virescens</name>
    <name type="common">Tobacco budworm moth</name>
    <dbReference type="NCBI Taxonomy" id="7102"/>
    <lineage>
        <taxon>Eukaryota</taxon>
        <taxon>Metazoa</taxon>
        <taxon>Ecdysozoa</taxon>
        <taxon>Arthropoda</taxon>
        <taxon>Hexapoda</taxon>
        <taxon>Insecta</taxon>
        <taxon>Pterygota</taxon>
        <taxon>Neoptera</taxon>
        <taxon>Endopterygota</taxon>
        <taxon>Lepidoptera</taxon>
        <taxon>Glossata</taxon>
        <taxon>Ditrysia</taxon>
        <taxon>Noctuoidea</taxon>
        <taxon>Noctuidae</taxon>
        <taxon>Heliothinae</taxon>
        <taxon>Heliothis</taxon>
    </lineage>
</organism>
<sequence>MGFCSGWKRCGRKIQFLNGKDVASKTAETAGVHISTVYKVLKEYKTEKRCRSPTPAPKRGTKIDALDDLALGGIRRKIHKYFFNNEPPTIEKVLRDVNEDESLPYFKRTTFQKVLKKLKFKYVKRLRRSALIEKEEIQRWRFNYLRKIMSLREEGRKIYYLDETWVNEGQTKSKVWQDFSIESSRQAHMEGLSTGLKAPSGKGKCLIIVHIGNEDGFVEDGQLIFESKVMGTTIKKWTQKYLRSGLLTTCSSTRGPPRPSAPTRF</sequence>
<dbReference type="PANTHER" id="PTHR33939">
    <property type="entry name" value="PROTEIN CBG22215"/>
    <property type="match status" value="1"/>
</dbReference>
<dbReference type="PANTHER" id="PTHR33939:SF1">
    <property type="entry name" value="DUF4371 DOMAIN-CONTAINING PROTEIN"/>
    <property type="match status" value="1"/>
</dbReference>